<sequence length="80" mass="9063">MKDSLLQGNGGGDEPQERTTNQEESLLERRKNANSQNDRDGDKNPADDRELLRGGSRDTRIVAEGMETAEEEEEKNWSQE</sequence>
<feature type="compositionally biased region" description="Basic and acidic residues" evidence="1">
    <location>
        <begin position="15"/>
        <end position="61"/>
    </location>
</feature>
<keyword evidence="3" id="KW-1185">Reference proteome</keyword>
<accession>A0AAV7PQM6</accession>
<dbReference type="AlphaFoldDB" id="A0AAV7PQM6"/>
<dbReference type="Proteomes" id="UP001066276">
    <property type="component" value="Chromosome 7"/>
</dbReference>
<comment type="caution">
    <text evidence="2">The sequence shown here is derived from an EMBL/GenBank/DDBJ whole genome shotgun (WGS) entry which is preliminary data.</text>
</comment>
<gene>
    <name evidence="2" type="ORF">NDU88_008003</name>
</gene>
<evidence type="ECO:0000256" key="1">
    <source>
        <dbReference type="SAM" id="MobiDB-lite"/>
    </source>
</evidence>
<proteinExistence type="predicted"/>
<feature type="region of interest" description="Disordered" evidence="1">
    <location>
        <begin position="1"/>
        <end position="80"/>
    </location>
</feature>
<evidence type="ECO:0000313" key="2">
    <source>
        <dbReference type="EMBL" id="KAJ1129637.1"/>
    </source>
</evidence>
<protein>
    <submittedName>
        <fullName evidence="2">Uncharacterized protein</fullName>
    </submittedName>
</protein>
<dbReference type="EMBL" id="JANPWB010000011">
    <property type="protein sequence ID" value="KAJ1129637.1"/>
    <property type="molecule type" value="Genomic_DNA"/>
</dbReference>
<organism evidence="2 3">
    <name type="scientific">Pleurodeles waltl</name>
    <name type="common">Iberian ribbed newt</name>
    <dbReference type="NCBI Taxonomy" id="8319"/>
    <lineage>
        <taxon>Eukaryota</taxon>
        <taxon>Metazoa</taxon>
        <taxon>Chordata</taxon>
        <taxon>Craniata</taxon>
        <taxon>Vertebrata</taxon>
        <taxon>Euteleostomi</taxon>
        <taxon>Amphibia</taxon>
        <taxon>Batrachia</taxon>
        <taxon>Caudata</taxon>
        <taxon>Salamandroidea</taxon>
        <taxon>Salamandridae</taxon>
        <taxon>Pleurodelinae</taxon>
        <taxon>Pleurodeles</taxon>
    </lineage>
</organism>
<evidence type="ECO:0000313" key="3">
    <source>
        <dbReference type="Proteomes" id="UP001066276"/>
    </source>
</evidence>
<reference evidence="2" key="1">
    <citation type="journal article" date="2022" name="bioRxiv">
        <title>Sequencing and chromosome-scale assembly of the giantPleurodeles waltlgenome.</title>
        <authorList>
            <person name="Brown T."/>
            <person name="Elewa A."/>
            <person name="Iarovenko S."/>
            <person name="Subramanian E."/>
            <person name="Araus A.J."/>
            <person name="Petzold A."/>
            <person name="Susuki M."/>
            <person name="Suzuki K.-i.T."/>
            <person name="Hayashi T."/>
            <person name="Toyoda A."/>
            <person name="Oliveira C."/>
            <person name="Osipova E."/>
            <person name="Leigh N.D."/>
            <person name="Simon A."/>
            <person name="Yun M.H."/>
        </authorList>
    </citation>
    <scope>NUCLEOTIDE SEQUENCE</scope>
    <source>
        <strain evidence="2">20211129_DDA</strain>
        <tissue evidence="2">Liver</tissue>
    </source>
</reference>
<name>A0AAV7PQM6_PLEWA</name>